<dbReference type="InterPro" id="IPR001677">
    <property type="entry name" value="TbpB_B_D"/>
</dbReference>
<evidence type="ECO:0000313" key="3">
    <source>
        <dbReference type="Proteomes" id="UP000469430"/>
    </source>
</evidence>
<dbReference type="SUPFAM" id="SSF56925">
    <property type="entry name" value="OMPA-like"/>
    <property type="match status" value="3"/>
</dbReference>
<reference evidence="2 3" key="1">
    <citation type="submission" date="2019-12" db="EMBL/GenBank/DDBJ databases">
        <title>Genomic-based taxomic classification of the family Erythrobacteraceae.</title>
        <authorList>
            <person name="Xu L."/>
        </authorList>
    </citation>
    <scope>NUCLEOTIDE SEQUENCE [LARGE SCALE GENOMIC DNA]</scope>
    <source>
        <strain evidence="2 3">S36</strain>
    </source>
</reference>
<dbReference type="EMBL" id="WTYJ01000001">
    <property type="protein sequence ID" value="MXO98870.1"/>
    <property type="molecule type" value="Genomic_DNA"/>
</dbReference>
<dbReference type="Gene3D" id="2.40.160.90">
    <property type="match status" value="3"/>
</dbReference>
<dbReference type="OrthoDB" id="7529687at2"/>
<gene>
    <name evidence="2" type="ORF">GRI97_07710</name>
</gene>
<protein>
    <recommendedName>
        <fullName evidence="1">Transferrin-binding protein B C-lobe/N-lobe beta-barrel domain-containing protein</fullName>
    </recommendedName>
</protein>
<keyword evidence="3" id="KW-1185">Reference proteome</keyword>
<feature type="domain" description="Transferrin-binding protein B C-lobe/N-lobe beta-barrel" evidence="1">
    <location>
        <begin position="631"/>
        <end position="754"/>
    </location>
</feature>
<organism evidence="2 3">
    <name type="scientific">Croceibacterium xixiisoli</name>
    <dbReference type="NCBI Taxonomy" id="1476466"/>
    <lineage>
        <taxon>Bacteria</taxon>
        <taxon>Pseudomonadati</taxon>
        <taxon>Pseudomonadota</taxon>
        <taxon>Alphaproteobacteria</taxon>
        <taxon>Sphingomonadales</taxon>
        <taxon>Erythrobacteraceae</taxon>
        <taxon>Croceibacterium</taxon>
    </lineage>
</organism>
<dbReference type="RefSeq" id="WP_161390466.1">
    <property type="nucleotide sequence ID" value="NZ_JBHSCP010000001.1"/>
</dbReference>
<evidence type="ECO:0000259" key="1">
    <source>
        <dbReference type="Pfam" id="PF01298"/>
    </source>
</evidence>
<dbReference type="Proteomes" id="UP000469430">
    <property type="component" value="Unassembled WGS sequence"/>
</dbReference>
<proteinExistence type="predicted"/>
<comment type="caution">
    <text evidence="2">The sequence shown here is derived from an EMBL/GenBank/DDBJ whole genome shotgun (WGS) entry which is preliminary data.</text>
</comment>
<evidence type="ECO:0000313" key="2">
    <source>
        <dbReference type="EMBL" id="MXO98870.1"/>
    </source>
</evidence>
<dbReference type="Pfam" id="PF01298">
    <property type="entry name" value="TbpB_B_D"/>
    <property type="match status" value="1"/>
</dbReference>
<dbReference type="AlphaFoldDB" id="A0A6I4TUH9"/>
<dbReference type="InterPro" id="IPR011250">
    <property type="entry name" value="OMP/PagP_B-barrel"/>
</dbReference>
<name>A0A6I4TUH9_9SPHN</name>
<sequence>MDRLPLEISYDAARSTYSLSDGQRRVNFRSADIDRAQSNAELTTFKVTTGSTTDHLSVSTTGTGEGQTRYVAGGFWQTQTDGTAAIEGRLASFVYGIPTLASSVPRTGLAGYDVRLMGANMIGTSIASLVGDGRIEVDFQSGALLANGRYSAVFPDAPPPAWHGSQWHARALLSSGRFEGDITMDNYGTGDFHGSLFGPAGEEIGGAFHILGENSRITSGAIFGVRRDTPPVVVESFLGSVPDAFFIPLHAGIEGDLSNRRRISNIREGDRILSIHRASNIYTVFAANGEAVRLGSYQSYADHTNDYILDPWYRTPYVKYLERFDRRNGVAAYDAMILGIDTPASAMPRMGRAIYNATLGGYLMEPDAIPRNLYGEGVLAADFTTGQITGEGSYSVRALTSSSAWGNITDRVLDKGTWQSSAALGSGSNRFSGTMQLDGANDYAGSLTGGFFGPDASEAAGVFQLDGPDGRKLAGTVGSRFDDRATMGVTELADLSKLTLMTSISIDTTDGYSSDPTYINASSNAVYLDNTSEQFPLVIFRNAVSVENALLARNNATNTLDSSNDNPAFRRYLYSAPNFDQQVDAYVFDGQGGRIELTYSSFAVARRADRPGQEWTPHFIAYGVPTTAATLPRSGLASYSGVVQGYGYVGDDMRTDSYNLTGTSSMNVNFGSGKATSTLLLAGAHTQNGSMLDFGRYDFSGNITNEQNQVLIDGVADKSGYHGALQGLFFGAAAAEYGGIFNLTLNGHNGLYGGARGAFVGKKD</sequence>
<accession>A0A6I4TUH9</accession>